<name>A0ACA9K7T4_9GLOM</name>
<organism evidence="1 2">
    <name type="scientific">Racocetra persica</name>
    <dbReference type="NCBI Taxonomy" id="160502"/>
    <lineage>
        <taxon>Eukaryota</taxon>
        <taxon>Fungi</taxon>
        <taxon>Fungi incertae sedis</taxon>
        <taxon>Mucoromycota</taxon>
        <taxon>Glomeromycotina</taxon>
        <taxon>Glomeromycetes</taxon>
        <taxon>Diversisporales</taxon>
        <taxon>Gigasporaceae</taxon>
        <taxon>Racocetra</taxon>
    </lineage>
</organism>
<gene>
    <name evidence="1" type="ORF">RPERSI_LOCUS22</name>
</gene>
<proteinExistence type="predicted"/>
<dbReference type="EMBL" id="CAJVQC010000016">
    <property type="protein sequence ID" value="CAG8457783.1"/>
    <property type="molecule type" value="Genomic_DNA"/>
</dbReference>
<comment type="caution">
    <text evidence="1">The sequence shown here is derived from an EMBL/GenBank/DDBJ whole genome shotgun (WGS) entry which is preliminary data.</text>
</comment>
<protein>
    <submittedName>
        <fullName evidence="1">5376_t:CDS:1</fullName>
    </submittedName>
</protein>
<sequence>MTSDFPIADLANNLIRRLDRTRIFPPYHNNPEDLLPVLNASRTCHPRRSPNSFLLCRKNVHEEAKRNGTFNMRIVSKVTGILWRKASAREKQFYEDLAKRCNSLYVERYHSIYGRQSTTHRRPLAPYQDPVPPPPPLMQVLQPDLPTEFTTMQFEPLFLQSFPYYNIGLYSQDFNPTYDSDDMMLFFPIISNNPLALDFQNI</sequence>
<evidence type="ECO:0000313" key="1">
    <source>
        <dbReference type="EMBL" id="CAG8457783.1"/>
    </source>
</evidence>
<dbReference type="Proteomes" id="UP000789920">
    <property type="component" value="Unassembled WGS sequence"/>
</dbReference>
<keyword evidence="2" id="KW-1185">Reference proteome</keyword>
<reference evidence="1" key="1">
    <citation type="submission" date="2021-06" db="EMBL/GenBank/DDBJ databases">
        <authorList>
            <person name="Kallberg Y."/>
            <person name="Tangrot J."/>
            <person name="Rosling A."/>
        </authorList>
    </citation>
    <scope>NUCLEOTIDE SEQUENCE</scope>
    <source>
        <strain evidence="1">MA461A</strain>
    </source>
</reference>
<evidence type="ECO:0000313" key="2">
    <source>
        <dbReference type="Proteomes" id="UP000789920"/>
    </source>
</evidence>
<accession>A0ACA9K7T4</accession>